<accession>A0ABY5P6D7</accession>
<dbReference type="PANTHER" id="PTHR33798:SF5">
    <property type="entry name" value="FLAVIN REDUCTASE LIKE DOMAIN-CONTAINING PROTEIN"/>
    <property type="match status" value="1"/>
</dbReference>
<comment type="similarity">
    <text evidence="4">Belongs to the flavoredoxin family.</text>
</comment>
<feature type="domain" description="Flavin reductase like" evidence="5">
    <location>
        <begin position="20"/>
        <end position="175"/>
    </location>
</feature>
<evidence type="ECO:0000256" key="4">
    <source>
        <dbReference type="ARBA" id="ARBA00038054"/>
    </source>
</evidence>
<comment type="cofactor">
    <cofactor evidence="1">
        <name>FMN</name>
        <dbReference type="ChEBI" id="CHEBI:58210"/>
    </cofactor>
</comment>
<evidence type="ECO:0000256" key="3">
    <source>
        <dbReference type="ARBA" id="ARBA00022643"/>
    </source>
</evidence>
<keyword evidence="3" id="KW-0288">FMN</keyword>
<dbReference type="SMART" id="SM00903">
    <property type="entry name" value="Flavin_Reduct"/>
    <property type="match status" value="1"/>
</dbReference>
<dbReference type="Pfam" id="PF01613">
    <property type="entry name" value="Flavin_Reduct"/>
    <property type="match status" value="1"/>
</dbReference>
<sequence length="202" mass="22715">MLSINPNDLSERENYKFLIGSIVPRPIALITTQSKEGVVNIAPFSFFNIVTSNPPILAVGFQRKKGQLKDTARNIFDNKQAVIHIVDSFNVEDANQTAANLGIDESELEKTHFHLIPSTLVDVPAIKESQIRFEVSLYDSISIENNQEKTSDLLLLKVLQYHINEAIYENGRINPSQLNPIARMAGHDYSELGRLFTIPRPD</sequence>
<keyword evidence="2" id="KW-0285">Flavoprotein</keyword>
<organism evidence="6 7">
    <name type="scientific">Fundicoccus culcitae</name>
    <dbReference type="NCBI Taxonomy" id="2969821"/>
    <lineage>
        <taxon>Bacteria</taxon>
        <taxon>Bacillati</taxon>
        <taxon>Bacillota</taxon>
        <taxon>Bacilli</taxon>
        <taxon>Lactobacillales</taxon>
        <taxon>Aerococcaceae</taxon>
        <taxon>Fundicoccus</taxon>
    </lineage>
</organism>
<evidence type="ECO:0000313" key="6">
    <source>
        <dbReference type="EMBL" id="UUX34299.1"/>
    </source>
</evidence>
<proteinExistence type="inferred from homology"/>
<dbReference type="Gene3D" id="2.30.110.10">
    <property type="entry name" value="Electron Transport, Fmn-binding Protein, Chain A"/>
    <property type="match status" value="1"/>
</dbReference>
<dbReference type="EMBL" id="CP102453">
    <property type="protein sequence ID" value="UUX34299.1"/>
    <property type="molecule type" value="Genomic_DNA"/>
</dbReference>
<dbReference type="PANTHER" id="PTHR33798">
    <property type="entry name" value="FLAVOPROTEIN OXYGENASE"/>
    <property type="match status" value="1"/>
</dbReference>
<protein>
    <submittedName>
        <fullName evidence="6">Flavin reductase family protein</fullName>
    </submittedName>
</protein>
<keyword evidence="7" id="KW-1185">Reference proteome</keyword>
<evidence type="ECO:0000256" key="1">
    <source>
        <dbReference type="ARBA" id="ARBA00001917"/>
    </source>
</evidence>
<evidence type="ECO:0000259" key="5">
    <source>
        <dbReference type="SMART" id="SM00903"/>
    </source>
</evidence>
<dbReference type="Proteomes" id="UP001315967">
    <property type="component" value="Chromosome"/>
</dbReference>
<name>A0ABY5P6D7_9LACT</name>
<reference evidence="6 7" key="1">
    <citation type="submission" date="2022-08" db="EMBL/GenBank/DDBJ databases">
        <title>Aerococcaceae sp. nov isolated from spoiled eye mask.</title>
        <authorList>
            <person name="Zhou G."/>
            <person name="Xie X.-B."/>
            <person name="Shi Q.-S."/>
            <person name="Wang Y.-S."/>
            <person name="Wen X."/>
            <person name="Peng H."/>
            <person name="Yang X.-J."/>
            <person name="Tao H.-B."/>
            <person name="Huang X.-M."/>
        </authorList>
    </citation>
    <scope>NUCLEOTIDE SEQUENCE [LARGE SCALE GENOMIC DNA]</scope>
    <source>
        <strain evidence="7">DM20194951</strain>
    </source>
</reference>
<dbReference type="InterPro" id="IPR002563">
    <property type="entry name" value="Flavin_Rdtase-like_dom"/>
</dbReference>
<evidence type="ECO:0000256" key="2">
    <source>
        <dbReference type="ARBA" id="ARBA00022630"/>
    </source>
</evidence>
<dbReference type="InterPro" id="IPR012349">
    <property type="entry name" value="Split_barrel_FMN-bd"/>
</dbReference>
<dbReference type="SUPFAM" id="SSF50475">
    <property type="entry name" value="FMN-binding split barrel"/>
    <property type="match status" value="1"/>
</dbReference>
<gene>
    <name evidence="6" type="ORF">NRE15_01105</name>
</gene>
<evidence type="ECO:0000313" key="7">
    <source>
        <dbReference type="Proteomes" id="UP001315967"/>
    </source>
</evidence>
<dbReference type="RefSeq" id="WP_313793802.1">
    <property type="nucleotide sequence ID" value="NZ_CP102453.1"/>
</dbReference>